<dbReference type="GO" id="GO:0007059">
    <property type="term" value="P:chromosome segregation"/>
    <property type="evidence" value="ECO:0007669"/>
    <property type="project" value="UniProtKB-KW"/>
</dbReference>
<keyword evidence="4" id="KW-0498">Mitosis</keyword>
<evidence type="ECO:0000256" key="2">
    <source>
        <dbReference type="ARBA" id="ARBA00008585"/>
    </source>
</evidence>
<keyword evidence="6" id="KW-0539">Nucleus</keyword>
<evidence type="ECO:0000256" key="3">
    <source>
        <dbReference type="ARBA" id="ARBA00022618"/>
    </source>
</evidence>
<dbReference type="EMBL" id="LT635768">
    <property type="protein sequence ID" value="SGZ57571.1"/>
    <property type="molecule type" value="Genomic_DNA"/>
</dbReference>
<evidence type="ECO:0000256" key="7">
    <source>
        <dbReference type="ARBA" id="ARBA00023306"/>
    </source>
</evidence>
<feature type="compositionally biased region" description="Basic and acidic residues" evidence="8">
    <location>
        <begin position="17"/>
        <end position="32"/>
    </location>
</feature>
<name>A0A1L0C242_9ASCO</name>
<comment type="subcellular location">
    <subcellularLocation>
        <location evidence="1">Nucleus</location>
    </subcellularLocation>
</comment>
<evidence type="ECO:0000256" key="6">
    <source>
        <dbReference type="ARBA" id="ARBA00023242"/>
    </source>
</evidence>
<dbReference type="AlphaFoldDB" id="A0A1L0C242"/>
<protein>
    <submittedName>
        <fullName evidence="9">CIC11C00000003464</fullName>
    </submittedName>
</protein>
<gene>
    <name evidence="9" type="ORF">SAMEA4029009_CIC11G00000003464</name>
</gene>
<dbReference type="GO" id="GO:0005634">
    <property type="term" value="C:nucleus"/>
    <property type="evidence" value="ECO:0007669"/>
    <property type="project" value="UniProtKB-SubCell"/>
</dbReference>
<keyword evidence="3" id="KW-0132">Cell division</keyword>
<reference evidence="9 10" key="1">
    <citation type="submission" date="2016-10" db="EMBL/GenBank/DDBJ databases">
        <authorList>
            <person name="de Groot N.N."/>
        </authorList>
    </citation>
    <scope>NUCLEOTIDE SEQUENCE [LARGE SCALE GENOMIC DNA]</scope>
    <source>
        <strain evidence="9 10">PYCC 4715</strain>
    </source>
</reference>
<dbReference type="InterPro" id="IPR019440">
    <property type="entry name" value="MAU2"/>
</dbReference>
<dbReference type="GO" id="GO:0051301">
    <property type="term" value="P:cell division"/>
    <property type="evidence" value="ECO:0007669"/>
    <property type="project" value="UniProtKB-KW"/>
</dbReference>
<dbReference type="Pfam" id="PF10345">
    <property type="entry name" value="Cohesin_load"/>
    <property type="match status" value="1"/>
</dbReference>
<evidence type="ECO:0000313" key="9">
    <source>
        <dbReference type="EMBL" id="SGZ57571.1"/>
    </source>
</evidence>
<accession>A0A1L0C242</accession>
<comment type="similarity">
    <text evidence="2">Belongs to the SCC4/mau-2 family.</text>
</comment>
<keyword evidence="5" id="KW-0159">Chromosome partition</keyword>
<evidence type="ECO:0000256" key="1">
    <source>
        <dbReference type="ARBA" id="ARBA00004123"/>
    </source>
</evidence>
<evidence type="ECO:0000256" key="4">
    <source>
        <dbReference type="ARBA" id="ARBA00022776"/>
    </source>
</evidence>
<evidence type="ECO:0000313" key="10">
    <source>
        <dbReference type="Proteomes" id="UP000182259"/>
    </source>
</evidence>
<dbReference type="Proteomes" id="UP000182259">
    <property type="component" value="Chromosome V"/>
</dbReference>
<feature type="region of interest" description="Disordered" evidence="8">
    <location>
        <begin position="1"/>
        <end position="60"/>
    </location>
</feature>
<sequence length="856" mass="97863">MQRNLYGKGRKKHPLKRVIDSSRREVVLDSPRKKSKSRSSSRPSSSSLDQALILTSSRPSSREINAKSLKSISAVSTSRFYEPPKTLFEKKYEQNLSKFLPTGSDSEFQVLLDLPLEGNDMEKQEELGQLSKKLRSENAGKVEIGNASDRFEGKDAPESEMEIEMSTQLLSLLCTEKPESADFHIAMLVRISDFFIKKAYSTVLDANDIQGTKTYYTYIKTALKSLLMLATRYNTRLNLDLELVVYLNIASLYFFETDNLDLADTYINRAISIANRNSLTKIAVTSELLYCQILEVSDPNLLQAFLSEKYSSYMKKNMTSIADLFALLRSTHVIVTSSTIGHALLQSLSLQPDVQPNIKLLSSLYQADLHLYRGSPETAQELLHKMDPLKADAPAQFLAMCYLVQLSTYVQSNQIKNGKEFLQDASDFITTQRKNGWPDWNEDGSVRMFLRQGETEIPFALQGLNSDEFVIMFYFLSGILFLSERSSFKKANKVFTTCLEIIELQLEELTQARPGARNFSLRLLTGKIVRLNYVRYSVYYYRIWVSFMEKNDFTGIKFLQQFINDFDVENFTKEELSYYKLLIPRFLYLTAIYFQATGDLAASKYYFTRVRQLCSSENTSKVSHKISYLQRGLGIGCESMTPIDGNSELYMFATLHLLQITEYEIHSWSDSEKPQTKSNLGFSRNQLGDLYQDLSQALDTSTKTSSFKSFASFNLMFKLSFKVLSCIYLHQGFTNNSSHRDSTMTAEFEDLLKESPPRELISVLGTFVLYNMSLNLEHRKELLSLCLGRISDQDDNSKILMILLLREAISKKSEMDDLEERQMLQMKVQALEHSVQDKLARLQFGFKVNINSSTSA</sequence>
<evidence type="ECO:0000256" key="5">
    <source>
        <dbReference type="ARBA" id="ARBA00022829"/>
    </source>
</evidence>
<organism evidence="9 10">
    <name type="scientific">Sungouiella intermedia</name>
    <dbReference type="NCBI Taxonomy" id="45354"/>
    <lineage>
        <taxon>Eukaryota</taxon>
        <taxon>Fungi</taxon>
        <taxon>Dikarya</taxon>
        <taxon>Ascomycota</taxon>
        <taxon>Saccharomycotina</taxon>
        <taxon>Pichiomycetes</taxon>
        <taxon>Metschnikowiaceae</taxon>
        <taxon>Sungouiella</taxon>
    </lineage>
</organism>
<keyword evidence="7" id="KW-0131">Cell cycle</keyword>
<evidence type="ECO:0000256" key="8">
    <source>
        <dbReference type="SAM" id="MobiDB-lite"/>
    </source>
</evidence>
<proteinExistence type="inferred from homology"/>
<dbReference type="GO" id="GO:0007064">
    <property type="term" value="P:mitotic sister chromatid cohesion"/>
    <property type="evidence" value="ECO:0007669"/>
    <property type="project" value="InterPro"/>
</dbReference>